<dbReference type="GO" id="GO:0004519">
    <property type="term" value="F:endonuclease activity"/>
    <property type="evidence" value="ECO:0007669"/>
    <property type="project" value="UniProtKB-KW"/>
</dbReference>
<evidence type="ECO:0000313" key="4">
    <source>
        <dbReference type="EMBL" id="QHS88311.1"/>
    </source>
</evidence>
<accession>A0A6C0B9C1</accession>
<dbReference type="InterPro" id="IPR011335">
    <property type="entry name" value="Restrct_endonuc-II-like"/>
</dbReference>
<evidence type="ECO:0000256" key="2">
    <source>
        <dbReference type="ARBA" id="ARBA00022759"/>
    </source>
</evidence>
<dbReference type="SUPFAM" id="SSF52980">
    <property type="entry name" value="Restriction endonuclease-like"/>
    <property type="match status" value="1"/>
</dbReference>
<evidence type="ECO:0000256" key="1">
    <source>
        <dbReference type="ARBA" id="ARBA00022722"/>
    </source>
</evidence>
<reference evidence="4" key="1">
    <citation type="journal article" date="2020" name="Nature">
        <title>Giant virus diversity and host interactions through global metagenomics.</title>
        <authorList>
            <person name="Schulz F."/>
            <person name="Roux S."/>
            <person name="Paez-Espino D."/>
            <person name="Jungbluth S."/>
            <person name="Walsh D.A."/>
            <person name="Denef V.J."/>
            <person name="McMahon K.D."/>
            <person name="Konstantinidis K.T."/>
            <person name="Eloe-Fadrosh E.A."/>
            <person name="Kyrpides N.C."/>
            <person name="Woyke T."/>
        </authorList>
    </citation>
    <scope>NUCLEOTIDE SEQUENCE</scope>
    <source>
        <strain evidence="4">GVMAG-M-3300010158-55</strain>
    </source>
</reference>
<dbReference type="EMBL" id="MN739095">
    <property type="protein sequence ID" value="QHS88311.1"/>
    <property type="molecule type" value="Genomic_DNA"/>
</dbReference>
<keyword evidence="1" id="KW-0540">Nuclease</keyword>
<dbReference type="InterPro" id="IPR037057">
    <property type="entry name" value="DNA_rep_MutH/T2_RE_sf"/>
</dbReference>
<keyword evidence="2" id="KW-0255">Endonuclease</keyword>
<sequence length="270" mass="30751">MFTLLTILKNKNSLCDYIKALNANKGKSLREWLNYARSICDGLPSEENMLAQLVSEKSAKDKGLVGKIIEYGFFGQKPNSDSSPDIIALKCDIKSCAFKLFKKIGKNAKERQTLTNVGNTKNYDSFQNILDHEHFETCSYYAKSSQFLICIRDDDKKKMKTVEELMNQPMLLIVFVELETLPLEMRTIINSDYENIRQCVLEKRVSQKGQKYLHIHTHGAGHGSGNRAFGFTSSFITRVVALQLAELHQKKLEDILIESGKSISIKHEYL</sequence>
<keyword evidence="3" id="KW-0378">Hydrolase</keyword>
<name>A0A6C0B9C1_9ZZZZ</name>
<dbReference type="Gene3D" id="3.40.600.10">
    <property type="entry name" value="DNA mismatch repair MutH/Restriction endonuclease, type II"/>
    <property type="match status" value="1"/>
</dbReference>
<dbReference type="GO" id="GO:0003677">
    <property type="term" value="F:DNA binding"/>
    <property type="evidence" value="ECO:0007669"/>
    <property type="project" value="InterPro"/>
</dbReference>
<organism evidence="4">
    <name type="scientific">viral metagenome</name>
    <dbReference type="NCBI Taxonomy" id="1070528"/>
    <lineage>
        <taxon>unclassified sequences</taxon>
        <taxon>metagenomes</taxon>
        <taxon>organismal metagenomes</taxon>
    </lineage>
</organism>
<dbReference type="GO" id="GO:0016787">
    <property type="term" value="F:hydrolase activity"/>
    <property type="evidence" value="ECO:0007669"/>
    <property type="project" value="UniProtKB-KW"/>
</dbReference>
<dbReference type="AlphaFoldDB" id="A0A6C0B9C1"/>
<proteinExistence type="predicted"/>
<protein>
    <submittedName>
        <fullName evidence="4">Uncharacterized protein</fullName>
    </submittedName>
</protein>
<evidence type="ECO:0000256" key="3">
    <source>
        <dbReference type="ARBA" id="ARBA00022801"/>
    </source>
</evidence>